<dbReference type="Gene3D" id="3.30.70.100">
    <property type="match status" value="1"/>
</dbReference>
<dbReference type="SUPFAM" id="SSF55008">
    <property type="entry name" value="HMA, heavy metal-associated domain"/>
    <property type="match status" value="1"/>
</dbReference>
<name>A0A2S6FY06_9CLOT</name>
<feature type="domain" description="HMA" evidence="1">
    <location>
        <begin position="1"/>
        <end position="67"/>
    </location>
</feature>
<dbReference type="GeneID" id="75089686"/>
<dbReference type="Proteomes" id="UP000239863">
    <property type="component" value="Unassembled WGS sequence"/>
</dbReference>
<dbReference type="Pfam" id="PF00403">
    <property type="entry name" value="HMA"/>
    <property type="match status" value="1"/>
</dbReference>
<evidence type="ECO:0000313" key="3">
    <source>
        <dbReference type="Proteomes" id="UP000239863"/>
    </source>
</evidence>
<dbReference type="EMBL" id="PTIS01000006">
    <property type="protein sequence ID" value="PPK48492.1"/>
    <property type="molecule type" value="Genomic_DNA"/>
</dbReference>
<dbReference type="InterPro" id="IPR036163">
    <property type="entry name" value="HMA_dom_sf"/>
</dbReference>
<proteinExistence type="predicted"/>
<evidence type="ECO:0000313" key="2">
    <source>
        <dbReference type="EMBL" id="PPK48492.1"/>
    </source>
</evidence>
<comment type="caution">
    <text evidence="2">The sequence shown here is derived from an EMBL/GenBank/DDBJ whole genome shotgun (WGS) entry which is preliminary data.</text>
</comment>
<protein>
    <submittedName>
        <fullName evidence="2">Copper chaperone CopZ</fullName>
    </submittedName>
</protein>
<evidence type="ECO:0000259" key="1">
    <source>
        <dbReference type="PROSITE" id="PS50846"/>
    </source>
</evidence>
<dbReference type="PROSITE" id="PS50846">
    <property type="entry name" value="HMA_2"/>
    <property type="match status" value="1"/>
</dbReference>
<dbReference type="OrthoDB" id="1932203at2"/>
<dbReference type="GO" id="GO:0046872">
    <property type="term" value="F:metal ion binding"/>
    <property type="evidence" value="ECO:0007669"/>
    <property type="project" value="InterPro"/>
</dbReference>
<dbReference type="RefSeq" id="WP_029451460.1">
    <property type="nucleotide sequence ID" value="NZ_PTIS01000006.1"/>
</dbReference>
<dbReference type="InterPro" id="IPR006121">
    <property type="entry name" value="HMA_dom"/>
</dbReference>
<gene>
    <name evidence="2" type="ORF">BD821_10612</name>
</gene>
<dbReference type="CDD" id="cd00371">
    <property type="entry name" value="HMA"/>
    <property type="match status" value="1"/>
</dbReference>
<dbReference type="STRING" id="37659.GCA_000703125_00751"/>
<organism evidence="2 3">
    <name type="scientific">Clostridium algidicarnis DSM 15099</name>
    <dbReference type="NCBI Taxonomy" id="1121295"/>
    <lineage>
        <taxon>Bacteria</taxon>
        <taxon>Bacillati</taxon>
        <taxon>Bacillota</taxon>
        <taxon>Clostridia</taxon>
        <taxon>Eubacteriales</taxon>
        <taxon>Clostridiaceae</taxon>
        <taxon>Clostridium</taxon>
    </lineage>
</organism>
<accession>A0A2S6FY06</accession>
<dbReference type="AlphaFoldDB" id="A0A2S6FY06"/>
<reference evidence="2 3" key="1">
    <citation type="submission" date="2018-02" db="EMBL/GenBank/DDBJ databases">
        <title>Genomic Encyclopedia of Archaeal and Bacterial Type Strains, Phase II (KMG-II): from individual species to whole genera.</title>
        <authorList>
            <person name="Goeker M."/>
        </authorList>
    </citation>
    <scope>NUCLEOTIDE SEQUENCE [LARGE SCALE GENOMIC DNA]</scope>
    <source>
        <strain evidence="2 3">DSM 15099</strain>
    </source>
</reference>
<sequence length="68" mass="7552">MNISLKVSNMNTNSDVSKIKEAMGENDGVVACEILQDKDEIQIVYDEQLVTVEKIISSIEDKGYTVSQ</sequence>